<evidence type="ECO:0000256" key="1">
    <source>
        <dbReference type="ARBA" id="ARBA00022679"/>
    </source>
</evidence>
<gene>
    <name evidence="2" type="ORF">SAMN05660991_00411</name>
</gene>
<dbReference type="AlphaFoldDB" id="A0A1H8PWH2"/>
<dbReference type="Pfam" id="PF02515">
    <property type="entry name" value="CoA_transf_3"/>
    <property type="match status" value="1"/>
</dbReference>
<dbReference type="RefSeq" id="WP_091939570.1">
    <property type="nucleotide sequence ID" value="NZ_FOEE01000001.1"/>
</dbReference>
<evidence type="ECO:0000313" key="2">
    <source>
        <dbReference type="EMBL" id="SEO46007.1"/>
    </source>
</evidence>
<dbReference type="OrthoDB" id="9797653at2"/>
<sequence>MTTEPPSGAARGPLSGLLVADFSRILAGPYATMLLADLGAEVIKVEGPGGDDTRTWAPPVRDVAGEEVSTYYLGVNRNKRSVALDLKDPGDAEAARELARRADVVVENFKPGGLARFGLDYDAVAATNPAVVYASISGFGSGPGGRALPGYDLIVQAISGLMSLTGDPGGDPYRAGVAVFDVMAGLHATIGVLSALNLRHETGRGQHVEVNLLSSAMSGLVNQTSAFVAGGVVPFRMGNSHPSLFPYEPLPCSDGDLIITAGNDGQFRKLCEVLGLPELVGDPRFGRNEDRTANRDELRPLLVERLRTRTKMEWFRDIIGAGVPCGPINTVDQGVAFAEEVGLEPVVVVGEGADAVPSIRNPIRFSDTAVDYRLPPPRVDEHGDDIRRWLGERS</sequence>
<keyword evidence="3" id="KW-1185">Reference proteome</keyword>
<dbReference type="Gene3D" id="3.40.50.10540">
    <property type="entry name" value="Crotonobetainyl-coa:carnitine coa-transferase, domain 1"/>
    <property type="match status" value="1"/>
</dbReference>
<organism evidence="2 3">
    <name type="scientific">Trujillonella endophytica</name>
    <dbReference type="NCBI Taxonomy" id="673521"/>
    <lineage>
        <taxon>Bacteria</taxon>
        <taxon>Bacillati</taxon>
        <taxon>Actinomycetota</taxon>
        <taxon>Actinomycetes</taxon>
        <taxon>Geodermatophilales</taxon>
        <taxon>Geodermatophilaceae</taxon>
        <taxon>Trujillonella</taxon>
    </lineage>
</organism>
<dbReference type="PANTHER" id="PTHR48207:SF3">
    <property type="entry name" value="SUCCINATE--HYDROXYMETHYLGLUTARATE COA-TRANSFERASE"/>
    <property type="match status" value="1"/>
</dbReference>
<proteinExistence type="predicted"/>
<dbReference type="Gene3D" id="3.30.1540.10">
    <property type="entry name" value="formyl-coa transferase, domain 3"/>
    <property type="match status" value="1"/>
</dbReference>
<dbReference type="STRING" id="673521.SAMN05660991_00411"/>
<protein>
    <submittedName>
        <fullName evidence="2">Crotonobetainyl-CoA:carnitine CoA-transferase CaiB</fullName>
    </submittedName>
</protein>
<dbReference type="Proteomes" id="UP000198960">
    <property type="component" value="Unassembled WGS sequence"/>
</dbReference>
<accession>A0A1H8PWH2</accession>
<dbReference type="InterPro" id="IPR003673">
    <property type="entry name" value="CoA-Trfase_fam_III"/>
</dbReference>
<keyword evidence="1 2" id="KW-0808">Transferase</keyword>
<dbReference type="InterPro" id="IPR044855">
    <property type="entry name" value="CoA-Trfase_III_dom3_sf"/>
</dbReference>
<evidence type="ECO:0000313" key="3">
    <source>
        <dbReference type="Proteomes" id="UP000198960"/>
    </source>
</evidence>
<dbReference type="EMBL" id="FOEE01000001">
    <property type="protein sequence ID" value="SEO46007.1"/>
    <property type="molecule type" value="Genomic_DNA"/>
</dbReference>
<dbReference type="InterPro" id="IPR050483">
    <property type="entry name" value="CoA-transferase_III_domain"/>
</dbReference>
<dbReference type="InterPro" id="IPR023606">
    <property type="entry name" value="CoA-Trfase_III_dom_1_sf"/>
</dbReference>
<dbReference type="PANTHER" id="PTHR48207">
    <property type="entry name" value="SUCCINATE--HYDROXYMETHYLGLUTARATE COA-TRANSFERASE"/>
    <property type="match status" value="1"/>
</dbReference>
<name>A0A1H8PWH2_9ACTN</name>
<dbReference type="GO" id="GO:0008410">
    <property type="term" value="F:CoA-transferase activity"/>
    <property type="evidence" value="ECO:0007669"/>
    <property type="project" value="TreeGrafter"/>
</dbReference>
<reference evidence="3" key="1">
    <citation type="submission" date="2016-10" db="EMBL/GenBank/DDBJ databases">
        <authorList>
            <person name="Varghese N."/>
            <person name="Submissions S."/>
        </authorList>
    </citation>
    <scope>NUCLEOTIDE SEQUENCE [LARGE SCALE GENOMIC DNA]</scope>
    <source>
        <strain evidence="3">DSM 45413</strain>
    </source>
</reference>
<dbReference type="SUPFAM" id="SSF89796">
    <property type="entry name" value="CoA-transferase family III (CaiB/BaiF)"/>
    <property type="match status" value="1"/>
</dbReference>